<gene>
    <name evidence="7" type="ORF">BC936DRAFT_141815</name>
</gene>
<accession>A0A433A1K1</accession>
<dbReference type="InterPro" id="IPR050987">
    <property type="entry name" value="AtrR-like"/>
</dbReference>
<proteinExistence type="predicted"/>
<dbReference type="PANTHER" id="PTHR46910">
    <property type="entry name" value="TRANSCRIPTION FACTOR PDR1"/>
    <property type="match status" value="1"/>
</dbReference>
<comment type="subcellular location">
    <subcellularLocation>
        <location evidence="1">Nucleus</location>
    </subcellularLocation>
</comment>
<evidence type="ECO:0000313" key="7">
    <source>
        <dbReference type="EMBL" id="RUO96570.1"/>
    </source>
</evidence>
<keyword evidence="4" id="KW-0539">Nucleus</keyword>
<dbReference type="Pfam" id="PF00172">
    <property type="entry name" value="Zn_clus"/>
    <property type="match status" value="1"/>
</dbReference>
<dbReference type="OrthoDB" id="2256548at2759"/>
<dbReference type="CDD" id="cd12148">
    <property type="entry name" value="fungal_TF_MHR"/>
    <property type="match status" value="1"/>
</dbReference>
<dbReference type="AlphaFoldDB" id="A0A433A1K1"/>
<evidence type="ECO:0000256" key="5">
    <source>
        <dbReference type="SAM" id="MobiDB-lite"/>
    </source>
</evidence>
<dbReference type="PANTHER" id="PTHR46910:SF3">
    <property type="entry name" value="HALOTOLERANCE PROTEIN 9-RELATED"/>
    <property type="match status" value="1"/>
</dbReference>
<feature type="region of interest" description="Disordered" evidence="5">
    <location>
        <begin position="269"/>
        <end position="305"/>
    </location>
</feature>
<reference evidence="7 8" key="1">
    <citation type="journal article" date="2018" name="New Phytol.">
        <title>Phylogenomics of Endogonaceae and evolution of mycorrhizas within Mucoromycota.</title>
        <authorList>
            <person name="Chang Y."/>
            <person name="Desiro A."/>
            <person name="Na H."/>
            <person name="Sandor L."/>
            <person name="Lipzen A."/>
            <person name="Clum A."/>
            <person name="Barry K."/>
            <person name="Grigoriev I.V."/>
            <person name="Martin F.M."/>
            <person name="Stajich J.E."/>
            <person name="Smith M.E."/>
            <person name="Bonito G."/>
            <person name="Spatafora J.W."/>
        </authorList>
    </citation>
    <scope>NUCLEOTIDE SEQUENCE [LARGE SCALE GENOMIC DNA]</scope>
    <source>
        <strain evidence="7 8">GMNB39</strain>
    </source>
</reference>
<feature type="compositionally biased region" description="Polar residues" evidence="5">
    <location>
        <begin position="673"/>
        <end position="700"/>
    </location>
</feature>
<feature type="domain" description="Zn(2)-C6 fungal-type" evidence="6">
    <location>
        <begin position="33"/>
        <end position="63"/>
    </location>
</feature>
<dbReference type="CDD" id="cd00067">
    <property type="entry name" value="GAL4"/>
    <property type="match status" value="1"/>
</dbReference>
<feature type="compositionally biased region" description="Polar residues" evidence="5">
    <location>
        <begin position="274"/>
        <end position="305"/>
    </location>
</feature>
<dbReference type="GO" id="GO:0000981">
    <property type="term" value="F:DNA-binding transcription factor activity, RNA polymerase II-specific"/>
    <property type="evidence" value="ECO:0007669"/>
    <property type="project" value="InterPro"/>
</dbReference>
<dbReference type="SMART" id="SM00906">
    <property type="entry name" value="Fungal_trans"/>
    <property type="match status" value="1"/>
</dbReference>
<dbReference type="EMBL" id="RBNI01020579">
    <property type="protein sequence ID" value="RUO96570.1"/>
    <property type="molecule type" value="Genomic_DNA"/>
</dbReference>
<dbReference type="InterPro" id="IPR036864">
    <property type="entry name" value="Zn2-C6_fun-type_DNA-bd_sf"/>
</dbReference>
<keyword evidence="3" id="KW-0238">DNA-binding</keyword>
<dbReference type="GO" id="GO:0003677">
    <property type="term" value="F:DNA binding"/>
    <property type="evidence" value="ECO:0007669"/>
    <property type="project" value="UniProtKB-KW"/>
</dbReference>
<comment type="caution">
    <text evidence="7">The sequence shown here is derived from an EMBL/GenBank/DDBJ whole genome shotgun (WGS) entry which is preliminary data.</text>
</comment>
<dbReference type="Proteomes" id="UP000268093">
    <property type="component" value="Unassembled WGS sequence"/>
</dbReference>
<feature type="region of interest" description="Disordered" evidence="5">
    <location>
        <begin position="1000"/>
        <end position="1027"/>
    </location>
</feature>
<organism evidence="7 8">
    <name type="scientific">Jimgerdemannia flammicorona</name>
    <dbReference type="NCBI Taxonomy" id="994334"/>
    <lineage>
        <taxon>Eukaryota</taxon>
        <taxon>Fungi</taxon>
        <taxon>Fungi incertae sedis</taxon>
        <taxon>Mucoromycota</taxon>
        <taxon>Mucoromycotina</taxon>
        <taxon>Endogonomycetes</taxon>
        <taxon>Endogonales</taxon>
        <taxon>Endogonaceae</taxon>
        <taxon>Jimgerdemannia</taxon>
    </lineage>
</organism>
<sequence length="1027" mass="115127">MDTYAATTTIVHHWSAAPEPVYRPSKRAKATIACLNCRVKKIRCDAEDKEGACSTCVAKGQACCLPGQNQIRVLSDNFQSTLQNSSPWSFSSRGQPGLNNYTPPEIAKLESDIQAMLVRLGAIAYYLSQDYHGGHFAQFKKFNVTPETLKSEAAKLEKRFNETWRRYHRASTPGSTVGSVSESKVAGGLGSEGLVTPPTSSDEWEASSYDEDPAVAHFIKESGFDMFDDDIWMNPDEPLIFGGELAAVVDEVENGKLFLMGQEENSRISLRSPPASSFNTQYPPSTSTATVSAYPRPSSSSPNAQYLPSAPAIVPSQPESSVAHLYQRTQQPQIMEVYIDRPIEWSRINLAPGRVVISIANLQEVKDLYGYLVTNGFYADQGRAVPDPPSRQQNALVVQLPRNNNLSYEFGRENRIPIQRVIEPFKNLHFHRSRPRTNTGYNPAKMAPSDAAVLMDLIDHCINVYFSCKNRHAPILYRPTFNKYFRSLGPRVTESPLVMSICAFMTNHALLLHPQGPASIAPLRSKAEHLTNYFFHYATVLINEDILEESSMNMNTIHALSFLAEQCMIFRNKDLGFTYHAMAVRMAQALRIYDYAAPLRNNGNASEHHRRSRGEPLREKQNESELRKRLWWYLYLQDFNYAESGASPLLVFNDEDNEPARPARGAGAGNAHLSGSNSGMTASRPSSSETSFTRTGQIPHTRNAEIQPKVLEGEDEDMRRSIEFWKVSIWLTDVAKDIMNQLYSTKVESESSEKILELQRSLMGWHKKIPESLLESTLSRCKDPKAMYWHHQLEIDLSMQWIEMHRPFFLNGWTNLSDPVSPVPSDARATAQHLELIRAKIDESFQMATSAMANVLKHCARINQNAGAERGLGNQLYCHFPLYELSQVCELYIAILDVPTPTPGSIAGKARAFDAHAYLHGYSESAEEDPVTAVTRMKRDAIERIKDAIRYIKMSVHYQAGTQNHRMYVKRLTAVLEKKGAGIGFVRGAKGMPMDMGVGNNAGQVRNDGGYSFRPHNSGDTTEEEEL</sequence>
<dbReference type="InterPro" id="IPR001138">
    <property type="entry name" value="Zn2Cys6_DnaBD"/>
</dbReference>
<evidence type="ECO:0000256" key="2">
    <source>
        <dbReference type="ARBA" id="ARBA00022723"/>
    </source>
</evidence>
<evidence type="ECO:0000259" key="6">
    <source>
        <dbReference type="PROSITE" id="PS50048"/>
    </source>
</evidence>
<keyword evidence="2" id="KW-0479">Metal-binding</keyword>
<dbReference type="Pfam" id="PF04082">
    <property type="entry name" value="Fungal_trans"/>
    <property type="match status" value="1"/>
</dbReference>
<keyword evidence="8" id="KW-1185">Reference proteome</keyword>
<evidence type="ECO:0000256" key="3">
    <source>
        <dbReference type="ARBA" id="ARBA00023125"/>
    </source>
</evidence>
<dbReference type="GO" id="GO:0005634">
    <property type="term" value="C:nucleus"/>
    <property type="evidence" value="ECO:0007669"/>
    <property type="project" value="UniProtKB-SubCell"/>
</dbReference>
<protein>
    <recommendedName>
        <fullName evidence="6">Zn(2)-C6 fungal-type domain-containing protein</fullName>
    </recommendedName>
</protein>
<dbReference type="Gene3D" id="4.10.240.10">
    <property type="entry name" value="Zn(2)-C6 fungal-type DNA-binding domain"/>
    <property type="match status" value="1"/>
</dbReference>
<evidence type="ECO:0000256" key="4">
    <source>
        <dbReference type="ARBA" id="ARBA00023242"/>
    </source>
</evidence>
<dbReference type="GO" id="GO:0006351">
    <property type="term" value="P:DNA-templated transcription"/>
    <property type="evidence" value="ECO:0007669"/>
    <property type="project" value="InterPro"/>
</dbReference>
<dbReference type="SUPFAM" id="SSF57701">
    <property type="entry name" value="Zn2/Cys6 DNA-binding domain"/>
    <property type="match status" value="1"/>
</dbReference>
<dbReference type="PROSITE" id="PS50048">
    <property type="entry name" value="ZN2_CY6_FUNGAL_2"/>
    <property type="match status" value="1"/>
</dbReference>
<dbReference type="SMART" id="SM00066">
    <property type="entry name" value="GAL4"/>
    <property type="match status" value="1"/>
</dbReference>
<feature type="region of interest" description="Disordered" evidence="5">
    <location>
        <begin position="653"/>
        <end position="712"/>
    </location>
</feature>
<evidence type="ECO:0000313" key="8">
    <source>
        <dbReference type="Proteomes" id="UP000268093"/>
    </source>
</evidence>
<evidence type="ECO:0000256" key="1">
    <source>
        <dbReference type="ARBA" id="ARBA00004123"/>
    </source>
</evidence>
<dbReference type="GO" id="GO:0008270">
    <property type="term" value="F:zinc ion binding"/>
    <property type="evidence" value="ECO:0007669"/>
    <property type="project" value="InterPro"/>
</dbReference>
<name>A0A433A1K1_9FUNG</name>
<dbReference type="PROSITE" id="PS00463">
    <property type="entry name" value="ZN2_CY6_FUNGAL_1"/>
    <property type="match status" value="1"/>
</dbReference>
<dbReference type="InterPro" id="IPR007219">
    <property type="entry name" value="XnlR_reg_dom"/>
</dbReference>